<gene>
    <name evidence="1" type="ORF">ACFQ41_00555</name>
</gene>
<dbReference type="EMBL" id="JBHTOA010000005">
    <property type="protein sequence ID" value="MFD1397795.1"/>
    <property type="molecule type" value="Genomic_DNA"/>
</dbReference>
<accession>A0ABW4BDE6</accession>
<evidence type="ECO:0000313" key="2">
    <source>
        <dbReference type="Proteomes" id="UP001597199"/>
    </source>
</evidence>
<proteinExistence type="predicted"/>
<name>A0ABW4BDE6_9LACO</name>
<dbReference type="InterPro" id="IPR021247">
    <property type="entry name" value="DUF2785"/>
</dbReference>
<protein>
    <submittedName>
        <fullName evidence="1">DUF2785 domain-containing protein</fullName>
    </submittedName>
</protein>
<organism evidence="1 2">
    <name type="scientific">Lacticaseibacillus suilingensis</name>
    <dbReference type="NCBI Taxonomy" id="2799577"/>
    <lineage>
        <taxon>Bacteria</taxon>
        <taxon>Bacillati</taxon>
        <taxon>Bacillota</taxon>
        <taxon>Bacilli</taxon>
        <taxon>Lactobacillales</taxon>
        <taxon>Lactobacillaceae</taxon>
        <taxon>Lacticaseibacillus</taxon>
    </lineage>
</organism>
<dbReference type="Pfam" id="PF10978">
    <property type="entry name" value="DUF2785"/>
    <property type="match status" value="1"/>
</dbReference>
<comment type="caution">
    <text evidence="1">The sequence shown here is derived from an EMBL/GenBank/DDBJ whole genome shotgun (WGS) entry which is preliminary data.</text>
</comment>
<dbReference type="Proteomes" id="UP001597199">
    <property type="component" value="Unassembled WGS sequence"/>
</dbReference>
<keyword evidence="2" id="KW-1185">Reference proteome</keyword>
<reference evidence="2" key="1">
    <citation type="journal article" date="2019" name="Int. J. Syst. Evol. Microbiol.">
        <title>The Global Catalogue of Microorganisms (GCM) 10K type strain sequencing project: providing services to taxonomists for standard genome sequencing and annotation.</title>
        <authorList>
            <consortium name="The Broad Institute Genomics Platform"/>
            <consortium name="The Broad Institute Genome Sequencing Center for Infectious Disease"/>
            <person name="Wu L."/>
            <person name="Ma J."/>
        </authorList>
    </citation>
    <scope>NUCLEOTIDE SEQUENCE [LARGE SCALE GENOMIC DNA]</scope>
    <source>
        <strain evidence="2">CCM 9110</strain>
    </source>
</reference>
<dbReference type="RefSeq" id="WP_204119508.1">
    <property type="nucleotide sequence ID" value="NZ_BOLV01000016.1"/>
</dbReference>
<sequence>MQNELDQLLAQPNPLSFTDAQIQWLLAHIGDPDGAIRDGLTYTLLARGFMAGGFTGAQKQAIARQTMGNEVLFAGQGLESDLIFTRSFTALLGALILSADAESTFLTDEQRQVWFAQALKYLPSETDRRGYVPGHGWAHAIAHGSDFLDAAVQHPAFPAVELGAAAQAVSTVLLATTAAFTDDEEERLAVVWCSIAKRPGGEALVIGQLQACSQQVWTSYKQAPAAVQYYYRVSTFKRVCEALFFLDSSLKAAAQDEIDLYFKQMGFLD</sequence>
<evidence type="ECO:0000313" key="1">
    <source>
        <dbReference type="EMBL" id="MFD1397795.1"/>
    </source>
</evidence>